<evidence type="ECO:0000313" key="4">
    <source>
        <dbReference type="Proteomes" id="UP000603715"/>
    </source>
</evidence>
<feature type="domain" description="PLD phosphodiesterase" evidence="1">
    <location>
        <begin position="244"/>
        <end position="272"/>
    </location>
</feature>
<accession>A0A9Q3UYX7</accession>
<proteinExistence type="predicted"/>
<evidence type="ECO:0000259" key="1">
    <source>
        <dbReference type="PROSITE" id="PS50035"/>
    </source>
</evidence>
<dbReference type="GO" id="GO:0003824">
    <property type="term" value="F:catalytic activity"/>
    <property type="evidence" value="ECO:0007669"/>
    <property type="project" value="InterPro"/>
</dbReference>
<gene>
    <name evidence="2" type="ORF">IEW27_00290</name>
    <name evidence="3" type="ORF">LNP80_16720</name>
</gene>
<dbReference type="EMBL" id="JAJJML010000001">
    <property type="protein sequence ID" value="MCC9035864.1"/>
    <property type="molecule type" value="Genomic_DNA"/>
</dbReference>
<dbReference type="GO" id="GO:0006793">
    <property type="term" value="P:phosphorus metabolic process"/>
    <property type="evidence" value="ECO:0007669"/>
    <property type="project" value="UniProtKB-ARBA"/>
</dbReference>
<keyword evidence="4" id="KW-1185">Reference proteome</keyword>
<dbReference type="EMBL" id="JACXXP010000001">
    <property type="protein sequence ID" value="MBD3903032.1"/>
    <property type="molecule type" value="Genomic_DNA"/>
</dbReference>
<dbReference type="PROSITE" id="PS50035">
    <property type="entry name" value="PLD"/>
    <property type="match status" value="1"/>
</dbReference>
<reference evidence="2" key="3">
    <citation type="submission" date="2024-05" db="EMBL/GenBank/DDBJ databases">
        <title>Description of novel Chryseobacterium sp. strain C-2.</title>
        <authorList>
            <person name="Saticioglu I.B."/>
        </authorList>
    </citation>
    <scope>NUCLEOTIDE SEQUENCE</scope>
    <source>
        <strain evidence="2">C-2</strain>
    </source>
</reference>
<dbReference type="Proteomes" id="UP001107960">
    <property type="component" value="Unassembled WGS sequence"/>
</dbReference>
<evidence type="ECO:0000313" key="2">
    <source>
        <dbReference type="EMBL" id="MBD3903032.1"/>
    </source>
</evidence>
<dbReference type="InterPro" id="IPR025332">
    <property type="entry name" value="DUF4238"/>
</dbReference>
<comment type="caution">
    <text evidence="3">The sequence shown here is derived from an EMBL/GenBank/DDBJ whole genome shotgun (WGS) entry which is preliminary data.</text>
</comment>
<reference evidence="4" key="2">
    <citation type="submission" date="2023-07" db="EMBL/GenBank/DDBJ databases">
        <title>Description of novel Chryseobacterium sp. strain C-2.</title>
        <authorList>
            <person name="Saticioglu I.B."/>
        </authorList>
    </citation>
    <scope>NUCLEOTIDE SEQUENCE [LARGE SCALE GENOMIC DNA]</scope>
    <source>
        <strain evidence="4">C-2</strain>
    </source>
</reference>
<dbReference type="Pfam" id="PF14022">
    <property type="entry name" value="DUF4238"/>
    <property type="match status" value="1"/>
</dbReference>
<dbReference type="Proteomes" id="UP000603715">
    <property type="component" value="Unassembled WGS sequence"/>
</dbReference>
<evidence type="ECO:0000313" key="5">
    <source>
        <dbReference type="Proteomes" id="UP001107960"/>
    </source>
</evidence>
<sequence length="293" mass="34716">MIIRKVLMSIPKNHHYISQVHIKNFFNNEKKEIYLYDKQKENHFAKKTTKSIFSEKNLNTKLKNKDYDYSSVEQQLNDHFERDFASSFEIVSQFINDKIRTVEFDNAIIYFAKYAVISELRTPFRKRNTDEAIYKGLSIIKDMGEDKLKKNFEEYFSFNDERKYSNAVNYIDFSQKVLNSMGEIFFVIETPQNENDFYFLPDFGAATTRAKINSYFNPDVKEIAYIGIPISSKIYIHFYSSKLNNKINHSRLAIVDSEIVFRLNKMNFDYSNQIIACESKGHIEEFINTISKY</sequence>
<evidence type="ECO:0000313" key="3">
    <source>
        <dbReference type="EMBL" id="MCC9035864.1"/>
    </source>
</evidence>
<dbReference type="RefSeq" id="WP_191177691.1">
    <property type="nucleotide sequence ID" value="NZ_JACXXP010000001.1"/>
</dbReference>
<protein>
    <submittedName>
        <fullName evidence="3">DUF4238 domain-containing protein</fullName>
    </submittedName>
</protein>
<dbReference type="AlphaFoldDB" id="A0A9Q3UYX7"/>
<reference evidence="3" key="1">
    <citation type="submission" date="2021-11" db="EMBL/GenBank/DDBJ databases">
        <title>Description of novel Chryseobacterium species.</title>
        <authorList>
            <person name="Saticioglu I.B."/>
            <person name="Ay H."/>
            <person name="Altun S."/>
            <person name="Duman M."/>
        </authorList>
    </citation>
    <scope>NUCLEOTIDE SEQUENCE</scope>
    <source>
        <strain evidence="3">C-39</strain>
    </source>
</reference>
<organism evidence="3 5">
    <name type="scientific">Chryseobacterium muglaense</name>
    <dbReference type="NCBI Taxonomy" id="2893752"/>
    <lineage>
        <taxon>Bacteria</taxon>
        <taxon>Pseudomonadati</taxon>
        <taxon>Bacteroidota</taxon>
        <taxon>Flavobacteriia</taxon>
        <taxon>Flavobacteriales</taxon>
        <taxon>Weeksellaceae</taxon>
        <taxon>Chryseobacterium group</taxon>
        <taxon>Chryseobacterium</taxon>
    </lineage>
</organism>
<name>A0A9Q3UYX7_9FLAO</name>
<dbReference type="InterPro" id="IPR001736">
    <property type="entry name" value="PLipase_D/transphosphatidylase"/>
</dbReference>